<proteinExistence type="predicted"/>
<feature type="domain" description="BLUF" evidence="1">
    <location>
        <begin position="3"/>
        <end position="94"/>
    </location>
</feature>
<comment type="caution">
    <text evidence="2">The sequence shown here is derived from an EMBL/GenBank/DDBJ whole genome shotgun (WGS) entry which is preliminary data.</text>
</comment>
<protein>
    <submittedName>
        <fullName evidence="2">BLUF domain-containing protein</fullName>
    </submittedName>
</protein>
<sequence length="133" mass="14996">MTISHVLYRSNGNTESFDRDCEEILRVARVRNTQAGLTGFLHAEDGVFVQWLEGPEEEIGPVVKSIMDDSRHRDITIYGEGEIDARKFPNWTMGFSSGRQAPLFDWLAEKGAPSHDLRGFGLSLQQFLLLRAA</sequence>
<evidence type="ECO:0000313" key="2">
    <source>
        <dbReference type="EMBL" id="TXB70685.1"/>
    </source>
</evidence>
<dbReference type="EMBL" id="VOPL01000001">
    <property type="protein sequence ID" value="TXB70685.1"/>
    <property type="molecule type" value="Genomic_DNA"/>
</dbReference>
<dbReference type="Gene3D" id="3.30.70.100">
    <property type="match status" value="1"/>
</dbReference>
<keyword evidence="3" id="KW-1185">Reference proteome</keyword>
<dbReference type="InterPro" id="IPR007024">
    <property type="entry name" value="BLUF_domain"/>
</dbReference>
<dbReference type="GO" id="GO:0009882">
    <property type="term" value="F:blue light photoreceptor activity"/>
    <property type="evidence" value="ECO:0007669"/>
    <property type="project" value="InterPro"/>
</dbReference>
<evidence type="ECO:0000259" key="1">
    <source>
        <dbReference type="PROSITE" id="PS50925"/>
    </source>
</evidence>
<dbReference type="GO" id="GO:0071949">
    <property type="term" value="F:FAD binding"/>
    <property type="evidence" value="ECO:0007669"/>
    <property type="project" value="InterPro"/>
</dbReference>
<dbReference type="RefSeq" id="WP_147096170.1">
    <property type="nucleotide sequence ID" value="NZ_JBHUFH010000002.1"/>
</dbReference>
<reference evidence="2 3" key="1">
    <citation type="submission" date="2019-08" db="EMBL/GenBank/DDBJ databases">
        <authorList>
            <person name="Ye J."/>
        </authorList>
    </citation>
    <scope>NUCLEOTIDE SEQUENCE [LARGE SCALE GENOMIC DNA]</scope>
    <source>
        <strain evidence="2 3">TK008</strain>
    </source>
</reference>
<dbReference type="AlphaFoldDB" id="A0A5C6SAP9"/>
<dbReference type="Pfam" id="PF04940">
    <property type="entry name" value="BLUF"/>
    <property type="match status" value="1"/>
</dbReference>
<dbReference type="OrthoDB" id="196105at2"/>
<evidence type="ECO:0000313" key="3">
    <source>
        <dbReference type="Proteomes" id="UP000321562"/>
    </source>
</evidence>
<dbReference type="SMART" id="SM01034">
    <property type="entry name" value="BLUF"/>
    <property type="match status" value="1"/>
</dbReference>
<organism evidence="2 3">
    <name type="scientific">Paracoccus aurantiacus</name>
    <dbReference type="NCBI Taxonomy" id="2599412"/>
    <lineage>
        <taxon>Bacteria</taxon>
        <taxon>Pseudomonadati</taxon>
        <taxon>Pseudomonadota</taxon>
        <taxon>Alphaproteobacteria</taxon>
        <taxon>Rhodobacterales</taxon>
        <taxon>Paracoccaceae</taxon>
        <taxon>Paracoccus</taxon>
    </lineage>
</organism>
<dbReference type="PROSITE" id="PS50925">
    <property type="entry name" value="BLUF"/>
    <property type="match status" value="1"/>
</dbReference>
<gene>
    <name evidence="2" type="ORF">FQV27_02120</name>
</gene>
<dbReference type="InterPro" id="IPR036046">
    <property type="entry name" value="Acylphosphatase-like_dom_sf"/>
</dbReference>
<dbReference type="SUPFAM" id="SSF54975">
    <property type="entry name" value="Acylphosphatase/BLUF domain-like"/>
    <property type="match status" value="1"/>
</dbReference>
<dbReference type="Proteomes" id="UP000321562">
    <property type="component" value="Unassembled WGS sequence"/>
</dbReference>
<accession>A0A5C6SAP9</accession>
<name>A0A5C6SAP9_9RHOB</name>